<dbReference type="SUPFAM" id="SSF53756">
    <property type="entry name" value="UDP-Glycosyltransferase/glycogen phosphorylase"/>
    <property type="match status" value="1"/>
</dbReference>
<comment type="caution">
    <text evidence="1">The sequence shown here is derived from an EMBL/GenBank/DDBJ whole genome shotgun (WGS) entry which is preliminary data.</text>
</comment>
<reference evidence="1 2" key="1">
    <citation type="journal article" date="2019" name="Appl. Environ. Microbiol.">
        <title>Environmental Evidence and Genomic Insight of Iron-oxidizing Bacteria Preference Towards More Corrosion Resistant Stainless Steel at Higher Salinities.</title>
        <authorList>
            <person name="Garrison C.E."/>
            <person name="Price K.A."/>
            <person name="Field E.K."/>
        </authorList>
    </citation>
    <scope>NUCLEOTIDE SEQUENCE [LARGE SCALE GENOMIC DNA]</scope>
    <source>
        <strain evidence="1 2">P3</strain>
    </source>
</reference>
<accession>A0A5R9H2V2</accession>
<dbReference type="RefSeq" id="WP_138237859.1">
    <property type="nucleotide sequence ID" value="NZ_VBRY01000001.1"/>
</dbReference>
<gene>
    <name evidence="1" type="ORF">FEF65_00675</name>
</gene>
<name>A0A5R9H2V2_9PROT</name>
<dbReference type="AlphaFoldDB" id="A0A5R9H2V2"/>
<evidence type="ECO:0000313" key="2">
    <source>
        <dbReference type="Proteomes" id="UP000306585"/>
    </source>
</evidence>
<dbReference type="Proteomes" id="UP000306585">
    <property type="component" value="Unassembled WGS sequence"/>
</dbReference>
<keyword evidence="2" id="KW-1185">Reference proteome</keyword>
<sequence>MKVLHCPDLVGGHSVQLSRAERRLGLESRLVVFYQSSFNYPADEVLLPAASGILQRELARWKLLWRALKYDVIHYNFGQSIMPSRLAAYGRMAQAYPLWVQYLYRGYVACFELFDVRLLKWLGKAIIVTFQGDDARQGDYCRSHFDITFANEVEPEYYTPVSDQVKRDRIAFFDIYADKIYALNPDLLRVLPERAEFLPYSSVDVQDWLPVSGGHRGRPVLLHAPSHRGVKGTQYILDAVERLRDEGVQFDFILVEGMTNSEARSCYGKADLLIDQLLAGWYGGLAVELMALGKPVVAYLREEDLEFIPDEMRRDLPVIQATPDSVYDVVKYFLTEGREELVSLGQKSRCFVEKWHDPLKIALRMRLEYEGVLEAGHPGEL</sequence>
<protein>
    <submittedName>
        <fullName evidence="1">Glycosyltransferase family 4 protein</fullName>
    </submittedName>
</protein>
<dbReference type="GO" id="GO:0016740">
    <property type="term" value="F:transferase activity"/>
    <property type="evidence" value="ECO:0007669"/>
    <property type="project" value="UniProtKB-KW"/>
</dbReference>
<proteinExistence type="predicted"/>
<organism evidence="1 2">
    <name type="scientific">Mariprofundus erugo</name>
    <dbReference type="NCBI Taxonomy" id="2528639"/>
    <lineage>
        <taxon>Bacteria</taxon>
        <taxon>Pseudomonadati</taxon>
        <taxon>Pseudomonadota</taxon>
        <taxon>Candidatius Mariprofundia</taxon>
        <taxon>Mariprofundales</taxon>
        <taxon>Mariprofundaceae</taxon>
        <taxon>Mariprofundus</taxon>
    </lineage>
</organism>
<dbReference type="EMBL" id="VBRY01000001">
    <property type="protein sequence ID" value="TLS69044.1"/>
    <property type="molecule type" value="Genomic_DNA"/>
</dbReference>
<keyword evidence="1" id="KW-0808">Transferase</keyword>
<evidence type="ECO:0000313" key="1">
    <source>
        <dbReference type="EMBL" id="TLS69044.1"/>
    </source>
</evidence>